<dbReference type="InterPro" id="IPR025714">
    <property type="entry name" value="Methyltranfer_dom"/>
</dbReference>
<reference evidence="7 8" key="1">
    <citation type="submission" date="2019-03" db="EMBL/GenBank/DDBJ databases">
        <authorList>
            <person name="Gaulin E."/>
            <person name="Dumas B."/>
        </authorList>
    </citation>
    <scope>NUCLEOTIDE SEQUENCE [LARGE SCALE GENOMIC DNA]</scope>
    <source>
        <strain evidence="7">CBS 568.67</strain>
    </source>
</reference>
<dbReference type="InterPro" id="IPR051821">
    <property type="entry name" value="Asp/Asn_beta-hydroxylase"/>
</dbReference>
<dbReference type="Pfam" id="PF05118">
    <property type="entry name" value="Asp_Arg_Hydrox"/>
    <property type="match status" value="1"/>
</dbReference>
<evidence type="ECO:0000259" key="4">
    <source>
        <dbReference type="Pfam" id="PF05118"/>
    </source>
</evidence>
<dbReference type="GO" id="GO:0051213">
    <property type="term" value="F:dioxygenase activity"/>
    <property type="evidence" value="ECO:0007669"/>
    <property type="project" value="UniProtKB-KW"/>
</dbReference>
<dbReference type="Proteomes" id="UP000332933">
    <property type="component" value="Unassembled WGS sequence"/>
</dbReference>
<dbReference type="EMBL" id="VJMH01005103">
    <property type="protein sequence ID" value="KAF0700980.1"/>
    <property type="molecule type" value="Genomic_DNA"/>
</dbReference>
<dbReference type="InterPro" id="IPR029063">
    <property type="entry name" value="SAM-dependent_MTases_sf"/>
</dbReference>
<evidence type="ECO:0000313" key="8">
    <source>
        <dbReference type="Proteomes" id="UP000332933"/>
    </source>
</evidence>
<reference evidence="6" key="2">
    <citation type="submission" date="2019-06" db="EMBL/GenBank/DDBJ databases">
        <title>Genomics analysis of Aphanomyces spp. identifies a new class of oomycete effector associated with host adaptation.</title>
        <authorList>
            <person name="Gaulin E."/>
        </authorList>
    </citation>
    <scope>NUCLEOTIDE SEQUENCE</scope>
    <source>
        <strain evidence="6">CBS 578.67</strain>
    </source>
</reference>
<dbReference type="EMBL" id="CAADRA010005124">
    <property type="protein sequence ID" value="VFT85312.1"/>
    <property type="molecule type" value="Genomic_DNA"/>
</dbReference>
<accession>A0A485KKA3</accession>
<feature type="domain" description="Aspartyl/asparaginy/proline hydroxylase" evidence="4">
    <location>
        <begin position="326"/>
        <end position="488"/>
    </location>
</feature>
<evidence type="ECO:0000313" key="6">
    <source>
        <dbReference type="EMBL" id="KAF0700980.1"/>
    </source>
</evidence>
<dbReference type="Gene3D" id="3.40.50.150">
    <property type="entry name" value="Vaccinia Virus protein VP39"/>
    <property type="match status" value="1"/>
</dbReference>
<dbReference type="CDD" id="cd02440">
    <property type="entry name" value="AdoMet_MTases"/>
    <property type="match status" value="1"/>
</dbReference>
<dbReference type="InterPro" id="IPR007803">
    <property type="entry name" value="Asp/Arg/Pro-Hydrxlase"/>
</dbReference>
<gene>
    <name evidence="7" type="primary">Aste57867_8426</name>
    <name evidence="6" type="ORF">As57867_008394</name>
    <name evidence="7" type="ORF">ASTE57867_8426</name>
</gene>
<evidence type="ECO:0000256" key="3">
    <source>
        <dbReference type="ARBA" id="ARBA00023002"/>
    </source>
</evidence>
<evidence type="ECO:0000259" key="5">
    <source>
        <dbReference type="Pfam" id="PF13847"/>
    </source>
</evidence>
<dbReference type="Gene3D" id="2.60.120.330">
    <property type="entry name" value="B-lactam Antibiotic, Isopenicillin N Synthase, Chain"/>
    <property type="match status" value="1"/>
</dbReference>
<evidence type="ECO:0000313" key="7">
    <source>
        <dbReference type="EMBL" id="VFT85312.1"/>
    </source>
</evidence>
<dbReference type="PANTHER" id="PTHR46332:SF5">
    <property type="entry name" value="ASPARTATE BETA-HYDROXYLASE DOMAIN CONTAINING 2"/>
    <property type="match status" value="1"/>
</dbReference>
<evidence type="ECO:0000256" key="1">
    <source>
        <dbReference type="ARBA" id="ARBA00007730"/>
    </source>
</evidence>
<keyword evidence="8" id="KW-1185">Reference proteome</keyword>
<feature type="domain" description="Methyltransferase" evidence="5">
    <location>
        <begin position="75"/>
        <end position="189"/>
    </location>
</feature>
<keyword evidence="3" id="KW-0560">Oxidoreductase</keyword>
<dbReference type="AlphaFoldDB" id="A0A485KKA3"/>
<dbReference type="OrthoDB" id="438431at2759"/>
<dbReference type="PANTHER" id="PTHR46332">
    <property type="entry name" value="ASPARTATE BETA-HYDROXYLASE DOMAIN-CONTAINING PROTEIN 2"/>
    <property type="match status" value="1"/>
</dbReference>
<evidence type="ECO:0000256" key="2">
    <source>
        <dbReference type="ARBA" id="ARBA00022964"/>
    </source>
</evidence>
<dbReference type="SUPFAM" id="SSF51197">
    <property type="entry name" value="Clavaminate synthase-like"/>
    <property type="match status" value="1"/>
</dbReference>
<keyword evidence="2" id="KW-0223">Dioxygenase</keyword>
<comment type="similarity">
    <text evidence="1">Belongs to the aspartyl/asparaginyl beta-hydroxylase family.</text>
</comment>
<protein>
    <submittedName>
        <fullName evidence="7">Aste57867_8426 protein</fullName>
    </submittedName>
</protein>
<name>A0A485KKA3_9STRA</name>
<dbReference type="GO" id="GO:0016020">
    <property type="term" value="C:membrane"/>
    <property type="evidence" value="ECO:0007669"/>
    <property type="project" value="TreeGrafter"/>
</dbReference>
<dbReference type="SUPFAM" id="SSF53335">
    <property type="entry name" value="S-adenosyl-L-methionine-dependent methyltransferases"/>
    <property type="match status" value="1"/>
</dbReference>
<organism evidence="7 8">
    <name type="scientific">Aphanomyces stellatus</name>
    <dbReference type="NCBI Taxonomy" id="120398"/>
    <lineage>
        <taxon>Eukaryota</taxon>
        <taxon>Sar</taxon>
        <taxon>Stramenopiles</taxon>
        <taxon>Oomycota</taxon>
        <taxon>Saprolegniomycetes</taxon>
        <taxon>Saprolegniales</taxon>
        <taxon>Verrucalvaceae</taxon>
        <taxon>Aphanomyces</taxon>
    </lineage>
</organism>
<sequence length="523" mass="58256">MRMATYDEFYGSDAVSKGTLLYCNMGLHPVDVHALGNPKTHDLLQPHQQQLYLALLTLPRVLHLLERAAVDKRPVHVLDVGCGTGASLFLVQQILAARTTAPIVVAGIDKSAAACKQHKRLFHGDKRQLHYDMETQRMTAFSRHRFDLVIGVQSFQEMTAAPDAAIAELERVLKPAGLVVLADFHVKGNAFAKDFLGLLRQHSRFDLHFEQDVSHASTLGAKLSSVKTHELLEDEAPELQAPLAELLTLKKTRRYESIRLGQLQVGIFGFHSLHDDQVADDAHDVTHDDDEHDMDDDIDDIDDSMNPSFYDYKQVYPELSLLQDATAIIRQEAQAAQLVASWPNWPEDHYVGDAGEWKVFPLCYTFPAWDASKTVWVEATCVQCPETVALLRQLPGLRTALFSNLGPTTTLGAHRGWADLANDILRCHLGLVVPTLPDEECCCVVVAGQARPHREGGLLVFDDSKLHSAYNVHPTETRLVLIVDMYRPEDLPRGMAVGGHTDELDRFIAQYNASLQGEGEDDE</sequence>
<proteinExistence type="inferred from homology"/>
<dbReference type="InterPro" id="IPR027443">
    <property type="entry name" value="IPNS-like_sf"/>
</dbReference>
<dbReference type="Pfam" id="PF13847">
    <property type="entry name" value="Methyltransf_31"/>
    <property type="match status" value="1"/>
</dbReference>